<keyword evidence="3" id="KW-0472">Membrane</keyword>
<feature type="compositionally biased region" description="Low complexity" evidence="2">
    <location>
        <begin position="220"/>
        <end position="229"/>
    </location>
</feature>
<comment type="caution">
    <text evidence="4">The sequence shown here is derived from an EMBL/GenBank/DDBJ whole genome shotgun (WGS) entry which is preliminary data.</text>
</comment>
<dbReference type="PANTHER" id="PTHR36339">
    <property type="entry name" value="F23A5.5"/>
    <property type="match status" value="1"/>
</dbReference>
<proteinExistence type="predicted"/>
<protein>
    <submittedName>
        <fullName evidence="4">Uncharacterized protein</fullName>
    </submittedName>
</protein>
<keyword evidence="3" id="KW-1133">Transmembrane helix</keyword>
<accession>A0AAV3PFU9</accession>
<feature type="compositionally biased region" description="Basic and acidic residues" evidence="2">
    <location>
        <begin position="187"/>
        <end position="203"/>
    </location>
</feature>
<dbReference type="EMBL" id="BAABME010001473">
    <property type="protein sequence ID" value="GAA0149807.1"/>
    <property type="molecule type" value="Genomic_DNA"/>
</dbReference>
<feature type="coiled-coil region" evidence="1">
    <location>
        <begin position="124"/>
        <end position="185"/>
    </location>
</feature>
<gene>
    <name evidence="4" type="ORF">LIER_08892</name>
</gene>
<keyword evidence="3" id="KW-0812">Transmembrane</keyword>
<keyword evidence="5" id="KW-1185">Reference proteome</keyword>
<sequence>MRGFLFKRSISSFKFKQHFLFIQRKPFCNNTKNPTNNEVDKVSDGSNSLAKYDAYKEVQNLDFMKAAKILFSDPPKQKKFGLIRFFYDPPQQRKFGRVKLDFHLVQLFFVCLPSLAVYLVAQYARREMRRMDAELEQKKIAEEEAKAKEMELKSAEEAATANPELIEVKERLEKLEETVKDIVVETKKRSSNLEDKSKLENSKQEPTPTKPNNSHDNKHSSSASTTKTSSKAESDVSTRDVDSRSNGSSHKKI</sequence>
<organism evidence="4 5">
    <name type="scientific">Lithospermum erythrorhizon</name>
    <name type="common">Purple gromwell</name>
    <name type="synonym">Lithospermum officinale var. erythrorhizon</name>
    <dbReference type="NCBI Taxonomy" id="34254"/>
    <lineage>
        <taxon>Eukaryota</taxon>
        <taxon>Viridiplantae</taxon>
        <taxon>Streptophyta</taxon>
        <taxon>Embryophyta</taxon>
        <taxon>Tracheophyta</taxon>
        <taxon>Spermatophyta</taxon>
        <taxon>Magnoliopsida</taxon>
        <taxon>eudicotyledons</taxon>
        <taxon>Gunneridae</taxon>
        <taxon>Pentapetalae</taxon>
        <taxon>asterids</taxon>
        <taxon>lamiids</taxon>
        <taxon>Boraginales</taxon>
        <taxon>Boraginaceae</taxon>
        <taxon>Boraginoideae</taxon>
        <taxon>Lithospermeae</taxon>
        <taxon>Lithospermum</taxon>
    </lineage>
</organism>
<evidence type="ECO:0000256" key="3">
    <source>
        <dbReference type="SAM" id="Phobius"/>
    </source>
</evidence>
<evidence type="ECO:0000313" key="4">
    <source>
        <dbReference type="EMBL" id="GAA0149807.1"/>
    </source>
</evidence>
<feature type="region of interest" description="Disordered" evidence="2">
    <location>
        <begin position="187"/>
        <end position="253"/>
    </location>
</feature>
<evidence type="ECO:0000313" key="5">
    <source>
        <dbReference type="Proteomes" id="UP001454036"/>
    </source>
</evidence>
<keyword evidence="1" id="KW-0175">Coiled coil</keyword>
<dbReference type="Proteomes" id="UP001454036">
    <property type="component" value="Unassembled WGS sequence"/>
</dbReference>
<dbReference type="PANTHER" id="PTHR36339:SF2">
    <property type="entry name" value="F23A5.5"/>
    <property type="match status" value="1"/>
</dbReference>
<feature type="compositionally biased region" description="Basic and acidic residues" evidence="2">
    <location>
        <begin position="230"/>
        <end position="243"/>
    </location>
</feature>
<name>A0AAV3PFU9_LITER</name>
<evidence type="ECO:0000256" key="1">
    <source>
        <dbReference type="SAM" id="Coils"/>
    </source>
</evidence>
<evidence type="ECO:0000256" key="2">
    <source>
        <dbReference type="SAM" id="MobiDB-lite"/>
    </source>
</evidence>
<reference evidence="4 5" key="1">
    <citation type="submission" date="2024-01" db="EMBL/GenBank/DDBJ databases">
        <title>The complete chloroplast genome sequence of Lithospermum erythrorhizon: insights into the phylogenetic relationship among Boraginaceae species and the maternal lineages of purple gromwells.</title>
        <authorList>
            <person name="Okada T."/>
            <person name="Watanabe K."/>
        </authorList>
    </citation>
    <scope>NUCLEOTIDE SEQUENCE [LARGE SCALE GENOMIC DNA]</scope>
</reference>
<dbReference type="AlphaFoldDB" id="A0AAV3PFU9"/>
<feature type="transmembrane region" description="Helical" evidence="3">
    <location>
        <begin position="102"/>
        <end position="121"/>
    </location>
</feature>